<proteinExistence type="predicted"/>
<reference evidence="2 3" key="1">
    <citation type="submission" date="2015-07" db="EMBL/GenBank/DDBJ databases">
        <authorList>
            <person name="Noorani M."/>
        </authorList>
    </citation>
    <scope>NUCLEOTIDE SEQUENCE [LARGE SCALE GENOMIC DNA]</scope>
    <source>
        <strain evidence="2 3">CECT 7802</strain>
    </source>
</reference>
<dbReference type="RefSeq" id="WP_187298067.1">
    <property type="nucleotide sequence ID" value="NZ_CXSU01000005.1"/>
</dbReference>
<dbReference type="STRING" id="420998.JDO7802_00149"/>
<organism evidence="2 3">
    <name type="scientific">Jannaschia donghaensis</name>
    <dbReference type="NCBI Taxonomy" id="420998"/>
    <lineage>
        <taxon>Bacteria</taxon>
        <taxon>Pseudomonadati</taxon>
        <taxon>Pseudomonadota</taxon>
        <taxon>Alphaproteobacteria</taxon>
        <taxon>Rhodobacterales</taxon>
        <taxon>Roseobacteraceae</taxon>
        <taxon>Jannaschia</taxon>
    </lineage>
</organism>
<accession>A0A0M6YFU2</accession>
<gene>
    <name evidence="2" type="ORF">JDO7802_00149</name>
</gene>
<keyword evidence="3" id="KW-1185">Reference proteome</keyword>
<feature type="transmembrane region" description="Helical" evidence="1">
    <location>
        <begin position="6"/>
        <end position="25"/>
    </location>
</feature>
<protein>
    <submittedName>
        <fullName evidence="2">Uncharacterized protein</fullName>
    </submittedName>
</protein>
<evidence type="ECO:0000313" key="3">
    <source>
        <dbReference type="Proteomes" id="UP000049222"/>
    </source>
</evidence>
<evidence type="ECO:0000313" key="2">
    <source>
        <dbReference type="EMBL" id="CTQ48147.1"/>
    </source>
</evidence>
<name>A0A0M6YFU2_9RHOB</name>
<dbReference type="AlphaFoldDB" id="A0A0M6YFU2"/>
<keyword evidence="1" id="KW-0472">Membrane</keyword>
<dbReference type="EMBL" id="CXSU01000005">
    <property type="protein sequence ID" value="CTQ48147.1"/>
    <property type="molecule type" value="Genomic_DNA"/>
</dbReference>
<keyword evidence="1" id="KW-0812">Transmembrane</keyword>
<feature type="transmembrane region" description="Helical" evidence="1">
    <location>
        <begin position="37"/>
        <end position="55"/>
    </location>
</feature>
<dbReference type="Proteomes" id="UP000049222">
    <property type="component" value="Unassembled WGS sequence"/>
</dbReference>
<sequence length="57" mass="6047">MPAHIFIPLLAIGSLVLTGAVVAVLQPRVRWLRWMGAGILASTGLSGLLLLSIMVPR</sequence>
<keyword evidence="1" id="KW-1133">Transmembrane helix</keyword>
<evidence type="ECO:0000256" key="1">
    <source>
        <dbReference type="SAM" id="Phobius"/>
    </source>
</evidence>